<feature type="transmembrane region" description="Helical" evidence="2">
    <location>
        <begin position="144"/>
        <end position="164"/>
    </location>
</feature>
<evidence type="ECO:0000313" key="3">
    <source>
        <dbReference type="EMBL" id="KDQ56389.1"/>
    </source>
</evidence>
<dbReference type="OrthoDB" id="2679843at2759"/>
<organism evidence="3 4">
    <name type="scientific">Jaapia argillacea MUCL 33604</name>
    <dbReference type="NCBI Taxonomy" id="933084"/>
    <lineage>
        <taxon>Eukaryota</taxon>
        <taxon>Fungi</taxon>
        <taxon>Dikarya</taxon>
        <taxon>Basidiomycota</taxon>
        <taxon>Agaricomycotina</taxon>
        <taxon>Agaricomycetes</taxon>
        <taxon>Agaricomycetidae</taxon>
        <taxon>Jaapiales</taxon>
        <taxon>Jaapiaceae</taxon>
        <taxon>Jaapia</taxon>
    </lineage>
</organism>
<feature type="region of interest" description="Disordered" evidence="1">
    <location>
        <begin position="1"/>
        <end position="22"/>
    </location>
</feature>
<sequence length="291" mass="32996">MPRPTKRPPTLTELHTSAHSSSSLGRVATEIIMLLTTGDHLEKNKRGLLPDFMDEKDGIFEEFTSLREKYRKYMEIVSEQERVEGAMVRALDEYDRAKLLELASSQHSSPSRKSHLLEYHPSHFDVLEEWMTELAIQFNNRAKVLTAICILGLSITFTTIFTAIRGDLNFLSSALLCFTMALPLLAFHQHKYVTELRISQLLICSPSDIAWVIWAIQGALAVVIGVGVYIMVASLWTLASLSEQYEDDRIEKLSGVFFFVFSSLGAVAFVGVFVPSILLQLRRCWTHRKIK</sequence>
<dbReference type="AlphaFoldDB" id="A0A067PNL7"/>
<dbReference type="Proteomes" id="UP000027265">
    <property type="component" value="Unassembled WGS sequence"/>
</dbReference>
<evidence type="ECO:0000256" key="1">
    <source>
        <dbReference type="SAM" id="MobiDB-lite"/>
    </source>
</evidence>
<evidence type="ECO:0000256" key="2">
    <source>
        <dbReference type="SAM" id="Phobius"/>
    </source>
</evidence>
<feature type="compositionally biased region" description="Polar residues" evidence="1">
    <location>
        <begin position="13"/>
        <end position="22"/>
    </location>
</feature>
<feature type="transmembrane region" description="Helical" evidence="2">
    <location>
        <begin position="256"/>
        <end position="281"/>
    </location>
</feature>
<proteinExistence type="predicted"/>
<dbReference type="EMBL" id="KL197722">
    <property type="protein sequence ID" value="KDQ56389.1"/>
    <property type="molecule type" value="Genomic_DNA"/>
</dbReference>
<evidence type="ECO:0000313" key="4">
    <source>
        <dbReference type="Proteomes" id="UP000027265"/>
    </source>
</evidence>
<dbReference type="HOGENOM" id="CLU_956645_0_0_1"/>
<keyword evidence="4" id="KW-1185">Reference proteome</keyword>
<keyword evidence="2" id="KW-0812">Transmembrane</keyword>
<keyword evidence="2" id="KW-1133">Transmembrane helix</keyword>
<reference evidence="4" key="1">
    <citation type="journal article" date="2014" name="Proc. Natl. Acad. Sci. U.S.A.">
        <title>Extensive sampling of basidiomycete genomes demonstrates inadequacy of the white-rot/brown-rot paradigm for wood decay fungi.</title>
        <authorList>
            <person name="Riley R."/>
            <person name="Salamov A.A."/>
            <person name="Brown D.W."/>
            <person name="Nagy L.G."/>
            <person name="Floudas D."/>
            <person name="Held B.W."/>
            <person name="Levasseur A."/>
            <person name="Lombard V."/>
            <person name="Morin E."/>
            <person name="Otillar R."/>
            <person name="Lindquist E.A."/>
            <person name="Sun H."/>
            <person name="LaButti K.M."/>
            <person name="Schmutz J."/>
            <person name="Jabbour D."/>
            <person name="Luo H."/>
            <person name="Baker S.E."/>
            <person name="Pisabarro A.G."/>
            <person name="Walton J.D."/>
            <person name="Blanchette R.A."/>
            <person name="Henrissat B."/>
            <person name="Martin F."/>
            <person name="Cullen D."/>
            <person name="Hibbett D.S."/>
            <person name="Grigoriev I.V."/>
        </authorList>
    </citation>
    <scope>NUCLEOTIDE SEQUENCE [LARGE SCALE GENOMIC DNA]</scope>
    <source>
        <strain evidence="4">MUCL 33604</strain>
    </source>
</reference>
<keyword evidence="2" id="KW-0472">Membrane</keyword>
<feature type="transmembrane region" description="Helical" evidence="2">
    <location>
        <begin position="209"/>
        <end position="236"/>
    </location>
</feature>
<dbReference type="InParanoid" id="A0A067PNL7"/>
<name>A0A067PNL7_9AGAM</name>
<feature type="transmembrane region" description="Helical" evidence="2">
    <location>
        <begin position="170"/>
        <end position="188"/>
    </location>
</feature>
<accession>A0A067PNL7</accession>
<gene>
    <name evidence="3" type="ORF">JAAARDRAFT_59270</name>
</gene>
<protein>
    <submittedName>
        <fullName evidence="3">Uncharacterized protein</fullName>
    </submittedName>
</protein>